<sequence>MSRILVTGANGFVGRAACESLLNRGHHVTGLVRRAGGCVHGVVEWVDDRADFVGLDDNAFRSGEVIDCVVHLAARVHVMRDGVRDPQAAFDATNVAGTLRIARAARQLGARRFVFVSSIKAVAERDGGVPLTEDAEPRPEDAYGRSKWKAEEALRQLGRASGMEIVIIRPPLVYGPGVRANFLSLMRVVARGVPLPLGMISARRSLLYVGNLADVLTCCVDDPRAANCTFHVADDDAPTVTDLLKIVGEQLNKPARLFPVPTRALYLLGRVMGRTPQIERLTGSLRVDASLIRRTLDWRPPFSTREGLCATARWYRTTCSPE</sequence>
<evidence type="ECO:0000313" key="2">
    <source>
        <dbReference type="EMBL" id="QPS43062.1"/>
    </source>
</evidence>
<dbReference type="Proteomes" id="UP000594943">
    <property type="component" value="Chromosome 1"/>
</dbReference>
<reference evidence="2 3" key="1">
    <citation type="submission" date="2020-12" db="EMBL/GenBank/DDBJ databases">
        <title>FDA dAtabase for Regulatory Grade micrObial Sequences (FDA-ARGOS): Supporting development and validation of Infectious Disease Dx tests.</title>
        <authorList>
            <person name="Nelson B."/>
            <person name="Plummer A."/>
            <person name="Tallon L."/>
            <person name="Sadzewicz L."/>
            <person name="Zhao X."/>
            <person name="Boylan J."/>
            <person name="Ott S."/>
            <person name="Bowen H."/>
            <person name="Vavikolanu K."/>
            <person name="Mehta A."/>
            <person name="Aluvathingal J."/>
            <person name="Nadendla S."/>
            <person name="Myers T."/>
            <person name="Yan Y."/>
            <person name="Sichtig H."/>
        </authorList>
    </citation>
    <scope>NUCLEOTIDE SEQUENCE [LARGE SCALE GENOMIC DNA]</scope>
    <source>
        <strain evidence="2 3">FDAARGOS_899</strain>
    </source>
</reference>
<accession>A0A7T2WXE2</accession>
<gene>
    <name evidence="2" type="ORF">I6G56_16030</name>
</gene>
<dbReference type="InterPro" id="IPR050177">
    <property type="entry name" value="Lipid_A_modif_metabolic_enz"/>
</dbReference>
<proteinExistence type="predicted"/>
<dbReference type="PANTHER" id="PTHR43245">
    <property type="entry name" value="BIFUNCTIONAL POLYMYXIN RESISTANCE PROTEIN ARNA"/>
    <property type="match status" value="1"/>
</dbReference>
<dbReference type="RefSeq" id="WP_009913376.1">
    <property type="nucleotide sequence ID" value="NZ_CP013380.1"/>
</dbReference>
<dbReference type="PANTHER" id="PTHR43245:SF58">
    <property type="entry name" value="BLL5923 PROTEIN"/>
    <property type="match status" value="1"/>
</dbReference>
<dbReference type="CDD" id="cd05232">
    <property type="entry name" value="UDP_G4E_4_SDR_e"/>
    <property type="match status" value="1"/>
</dbReference>
<dbReference type="Gene3D" id="3.40.50.720">
    <property type="entry name" value="NAD(P)-binding Rossmann-like Domain"/>
    <property type="match status" value="1"/>
</dbReference>
<dbReference type="InterPro" id="IPR036291">
    <property type="entry name" value="NAD(P)-bd_dom_sf"/>
</dbReference>
<organism evidence="2 3">
    <name type="scientific">Burkholderia humptydooensis</name>
    <dbReference type="NCBI Taxonomy" id="430531"/>
    <lineage>
        <taxon>Bacteria</taxon>
        <taxon>Pseudomonadati</taxon>
        <taxon>Pseudomonadota</taxon>
        <taxon>Betaproteobacteria</taxon>
        <taxon>Burkholderiales</taxon>
        <taxon>Burkholderiaceae</taxon>
        <taxon>Burkholderia</taxon>
        <taxon>pseudomallei group</taxon>
    </lineage>
</organism>
<dbReference type="Pfam" id="PF01370">
    <property type="entry name" value="Epimerase"/>
    <property type="match status" value="1"/>
</dbReference>
<evidence type="ECO:0000313" key="3">
    <source>
        <dbReference type="Proteomes" id="UP000594943"/>
    </source>
</evidence>
<dbReference type="AlphaFoldDB" id="A0A7T2WXE2"/>
<feature type="domain" description="NAD-dependent epimerase/dehydratase" evidence="1">
    <location>
        <begin position="4"/>
        <end position="226"/>
    </location>
</feature>
<dbReference type="EMBL" id="CP065686">
    <property type="protein sequence ID" value="QPS43062.1"/>
    <property type="molecule type" value="Genomic_DNA"/>
</dbReference>
<protein>
    <submittedName>
        <fullName evidence="2">SDR family oxidoreductase</fullName>
    </submittedName>
</protein>
<dbReference type="KEGG" id="bhg:I6G56_16030"/>
<dbReference type="SUPFAM" id="SSF51735">
    <property type="entry name" value="NAD(P)-binding Rossmann-fold domains"/>
    <property type="match status" value="1"/>
</dbReference>
<name>A0A7T2WXE2_9BURK</name>
<evidence type="ECO:0000259" key="1">
    <source>
        <dbReference type="Pfam" id="PF01370"/>
    </source>
</evidence>
<dbReference type="InterPro" id="IPR001509">
    <property type="entry name" value="Epimerase_deHydtase"/>
</dbReference>